<feature type="domain" description="THIF-type NAD/FAD binding fold" evidence="1">
    <location>
        <begin position="13"/>
        <end position="250"/>
    </location>
</feature>
<dbReference type="NCBIfam" id="NF004281">
    <property type="entry name" value="PRK05690.1"/>
    <property type="match status" value="1"/>
</dbReference>
<dbReference type="Pfam" id="PF00899">
    <property type="entry name" value="ThiF"/>
    <property type="match status" value="1"/>
</dbReference>
<evidence type="ECO:0000313" key="2">
    <source>
        <dbReference type="EMBL" id="MBO1326942.1"/>
    </source>
</evidence>
<dbReference type="InterPro" id="IPR045886">
    <property type="entry name" value="ThiF/MoeB/HesA"/>
</dbReference>
<dbReference type="Proteomes" id="UP000664399">
    <property type="component" value="Unassembled WGS sequence"/>
</dbReference>
<dbReference type="RefSeq" id="WP_207851726.1">
    <property type="nucleotide sequence ID" value="NZ_JAFVMG010000001.1"/>
</dbReference>
<comment type="caution">
    <text evidence="2">The sequence shown here is derived from an EMBL/GenBank/DDBJ whole genome shotgun (WGS) entry which is preliminary data.</text>
</comment>
<gene>
    <name evidence="2" type="ORF">J2D75_00440</name>
</gene>
<proteinExistence type="predicted"/>
<evidence type="ECO:0000313" key="3">
    <source>
        <dbReference type="Proteomes" id="UP000664399"/>
    </source>
</evidence>
<organism evidence="2 3">
    <name type="scientific">Acetobacter suratthaniensis</name>
    <dbReference type="NCBI Taxonomy" id="1502841"/>
    <lineage>
        <taxon>Bacteria</taxon>
        <taxon>Pseudomonadati</taxon>
        <taxon>Pseudomonadota</taxon>
        <taxon>Alphaproteobacteria</taxon>
        <taxon>Acetobacterales</taxon>
        <taxon>Acetobacteraceae</taxon>
        <taxon>Acetobacter</taxon>
    </lineage>
</organism>
<dbReference type="EMBL" id="JAFVMG010000001">
    <property type="protein sequence ID" value="MBO1326942.1"/>
    <property type="molecule type" value="Genomic_DNA"/>
</dbReference>
<dbReference type="Gene3D" id="3.40.50.720">
    <property type="entry name" value="NAD(P)-binding Rossmann-like Domain"/>
    <property type="match status" value="1"/>
</dbReference>
<evidence type="ECO:0000259" key="1">
    <source>
        <dbReference type="Pfam" id="PF00899"/>
    </source>
</evidence>
<dbReference type="PANTHER" id="PTHR10953">
    <property type="entry name" value="UBIQUITIN-ACTIVATING ENZYME E1"/>
    <property type="match status" value="1"/>
</dbReference>
<sequence length="258" mass="27127">MSIDLTESEIHRYSRHILLAELGGTGQMAIKNASVLVVGAGGLGSPVALYLAAAGVGRIGLVDNDVVELSNLQRQILHVTGAVGHKKVDSARERLRALNPEIVVETWDMRLDAAGVADLVSRYDLVCDGCDNFETRYLVNEACVRQGKTLISAAAQRFGGQLSTFRPQLGGPCYACLYPPHEGDDSAIPTCGDAGVLGAITGVMGTLQATEALKEVTGIGTSMDGRLLMWDALSMRFSELKLAADPACPVCGAAGVRA</sequence>
<reference evidence="2 3" key="1">
    <citation type="submission" date="2021-03" db="EMBL/GenBank/DDBJ databases">
        <title>The complete genome sequence of Acetobacter suratthaniensis TBRC 1719.</title>
        <authorList>
            <person name="Charoenyingcharoen P."/>
            <person name="Yukphan P."/>
        </authorList>
    </citation>
    <scope>NUCLEOTIDE SEQUENCE [LARGE SCALE GENOMIC DNA]</scope>
    <source>
        <strain evidence="2 3">TBRC 1719</strain>
    </source>
</reference>
<accession>A0ABS3LH83</accession>
<dbReference type="CDD" id="cd00757">
    <property type="entry name" value="ThiF_MoeB_HesA_family"/>
    <property type="match status" value="1"/>
</dbReference>
<dbReference type="InterPro" id="IPR035985">
    <property type="entry name" value="Ubiquitin-activating_enz"/>
</dbReference>
<dbReference type="PANTHER" id="PTHR10953:SF102">
    <property type="entry name" value="ADENYLYLTRANSFERASE AND SULFURTRANSFERASE MOCS3"/>
    <property type="match status" value="1"/>
</dbReference>
<name>A0ABS3LH83_9PROT</name>
<keyword evidence="3" id="KW-1185">Reference proteome</keyword>
<dbReference type="InterPro" id="IPR000594">
    <property type="entry name" value="ThiF_NAD_FAD-bd"/>
</dbReference>
<dbReference type="SUPFAM" id="SSF69572">
    <property type="entry name" value="Activating enzymes of the ubiquitin-like proteins"/>
    <property type="match status" value="1"/>
</dbReference>
<protein>
    <submittedName>
        <fullName evidence="2">HesA/MoeB/ThiF family protein</fullName>
    </submittedName>
</protein>